<protein>
    <submittedName>
        <fullName evidence="1">Unannotated protein</fullName>
    </submittedName>
</protein>
<organism evidence="1">
    <name type="scientific">freshwater metagenome</name>
    <dbReference type="NCBI Taxonomy" id="449393"/>
    <lineage>
        <taxon>unclassified sequences</taxon>
        <taxon>metagenomes</taxon>
        <taxon>ecological metagenomes</taxon>
    </lineage>
</organism>
<accession>A0A6J7SRD6</accession>
<evidence type="ECO:0000313" key="1">
    <source>
        <dbReference type="EMBL" id="CAB5042798.1"/>
    </source>
</evidence>
<proteinExistence type="predicted"/>
<name>A0A6J7SRD6_9ZZZZ</name>
<gene>
    <name evidence="1" type="ORF">UFOPK4237_01624</name>
</gene>
<sequence length="39" mass="3936">MLAASLGVGKNNAVDELLEAPLAVFCANSAAEVFGGDDR</sequence>
<dbReference type="EMBL" id="CAFBPZ010000158">
    <property type="protein sequence ID" value="CAB5042798.1"/>
    <property type="molecule type" value="Genomic_DNA"/>
</dbReference>
<dbReference type="AlphaFoldDB" id="A0A6J7SRD6"/>
<reference evidence="1" key="1">
    <citation type="submission" date="2020-05" db="EMBL/GenBank/DDBJ databases">
        <authorList>
            <person name="Chiriac C."/>
            <person name="Salcher M."/>
            <person name="Ghai R."/>
            <person name="Kavagutti S V."/>
        </authorList>
    </citation>
    <scope>NUCLEOTIDE SEQUENCE</scope>
</reference>